<dbReference type="Proteomes" id="UP000228681">
    <property type="component" value="Unassembled WGS sequence"/>
</dbReference>
<sequence length="104" mass="11878">MEFDFLRNFSSPIYILLIVASAFFLWGAITLLRAKKTPQKISRGNKILLWTLSGFLIILFVFFIVNLVSNFLQGGEFFQPKVIEISDEFPPPPSLEEFPPPPSK</sequence>
<dbReference type="AlphaFoldDB" id="A0A2G9Z007"/>
<proteinExistence type="predicted"/>
<name>A0A2G9Z007_9BACT</name>
<evidence type="ECO:0000313" key="2">
    <source>
        <dbReference type="EMBL" id="PIP24824.1"/>
    </source>
</evidence>
<dbReference type="EMBL" id="PCRS01000039">
    <property type="protein sequence ID" value="PIP24824.1"/>
    <property type="molecule type" value="Genomic_DNA"/>
</dbReference>
<feature type="transmembrane region" description="Helical" evidence="1">
    <location>
        <begin position="12"/>
        <end position="35"/>
    </location>
</feature>
<gene>
    <name evidence="2" type="ORF">COX34_02145</name>
</gene>
<keyword evidence="1" id="KW-1133">Transmembrane helix</keyword>
<dbReference type="Pfam" id="PF18895">
    <property type="entry name" value="T4SS_pilin"/>
    <property type="match status" value="1"/>
</dbReference>
<feature type="transmembrane region" description="Helical" evidence="1">
    <location>
        <begin position="47"/>
        <end position="68"/>
    </location>
</feature>
<reference evidence="2 3" key="1">
    <citation type="submission" date="2017-09" db="EMBL/GenBank/DDBJ databases">
        <title>Depth-based differentiation of microbial function through sediment-hosted aquifers and enrichment of novel symbionts in the deep terrestrial subsurface.</title>
        <authorList>
            <person name="Probst A.J."/>
            <person name="Ladd B."/>
            <person name="Jarett J.K."/>
            <person name="Geller-Mcgrath D.E."/>
            <person name="Sieber C.M."/>
            <person name="Emerson J.B."/>
            <person name="Anantharaman K."/>
            <person name="Thomas B.C."/>
            <person name="Malmstrom R."/>
            <person name="Stieglmeier M."/>
            <person name="Klingl A."/>
            <person name="Woyke T."/>
            <person name="Ryan C.M."/>
            <person name="Banfield J.F."/>
        </authorList>
    </citation>
    <scope>NUCLEOTIDE SEQUENCE [LARGE SCALE GENOMIC DNA]</scope>
    <source>
        <strain evidence="2">CG23_combo_of_CG06-09_8_20_14_all_36_12</strain>
    </source>
</reference>
<dbReference type="InterPro" id="IPR043993">
    <property type="entry name" value="T4SS_pilin"/>
</dbReference>
<keyword evidence="1" id="KW-0472">Membrane</keyword>
<keyword evidence="1" id="KW-0812">Transmembrane</keyword>
<comment type="caution">
    <text evidence="2">The sequence shown here is derived from an EMBL/GenBank/DDBJ whole genome shotgun (WGS) entry which is preliminary data.</text>
</comment>
<evidence type="ECO:0000256" key="1">
    <source>
        <dbReference type="SAM" id="Phobius"/>
    </source>
</evidence>
<accession>A0A2G9Z007</accession>
<organism evidence="2 3">
    <name type="scientific">Candidatus Nealsonbacteria bacterium CG23_combo_of_CG06-09_8_20_14_all_36_12</name>
    <dbReference type="NCBI Taxonomy" id="1974718"/>
    <lineage>
        <taxon>Bacteria</taxon>
        <taxon>Candidatus Nealsoniibacteriota</taxon>
    </lineage>
</organism>
<evidence type="ECO:0000313" key="3">
    <source>
        <dbReference type="Proteomes" id="UP000228681"/>
    </source>
</evidence>
<protein>
    <submittedName>
        <fullName evidence="2">Uncharacterized protein</fullName>
    </submittedName>
</protein>